<dbReference type="EMBL" id="FQYU01000003">
    <property type="protein sequence ID" value="SHJ20264.1"/>
    <property type="molecule type" value="Genomic_DNA"/>
</dbReference>
<organism evidence="1 2">
    <name type="scientific">Pseudozobellia thermophila</name>
    <dbReference type="NCBI Taxonomy" id="192903"/>
    <lineage>
        <taxon>Bacteria</taxon>
        <taxon>Pseudomonadati</taxon>
        <taxon>Bacteroidota</taxon>
        <taxon>Flavobacteriia</taxon>
        <taxon>Flavobacteriales</taxon>
        <taxon>Flavobacteriaceae</taxon>
        <taxon>Pseudozobellia</taxon>
    </lineage>
</organism>
<sequence>MKREKSPMNLSITTAAYWKSNRLTEKGGEHRAPLIIVSSYNGLN</sequence>
<accession>A0A1M6HDP5</accession>
<name>A0A1M6HDP5_9FLAO</name>
<proteinExistence type="predicted"/>
<gene>
    <name evidence="1" type="ORF">SAMN04488513_10311</name>
</gene>
<evidence type="ECO:0000313" key="2">
    <source>
        <dbReference type="Proteomes" id="UP000184543"/>
    </source>
</evidence>
<protein>
    <submittedName>
        <fullName evidence="1">Uncharacterized protein</fullName>
    </submittedName>
</protein>
<reference evidence="2" key="1">
    <citation type="submission" date="2016-11" db="EMBL/GenBank/DDBJ databases">
        <authorList>
            <person name="Varghese N."/>
            <person name="Submissions S."/>
        </authorList>
    </citation>
    <scope>NUCLEOTIDE SEQUENCE [LARGE SCALE GENOMIC DNA]</scope>
    <source>
        <strain evidence="2">DSM 19858</strain>
    </source>
</reference>
<dbReference type="AlphaFoldDB" id="A0A1M6HDP5"/>
<dbReference type="Proteomes" id="UP000184543">
    <property type="component" value="Unassembled WGS sequence"/>
</dbReference>
<evidence type="ECO:0000313" key="1">
    <source>
        <dbReference type="EMBL" id="SHJ20264.1"/>
    </source>
</evidence>
<dbReference type="STRING" id="192903.SAMN04488513_10311"/>
<keyword evidence="2" id="KW-1185">Reference proteome</keyword>